<proteinExistence type="predicted"/>
<dbReference type="Proteomes" id="UP000007305">
    <property type="component" value="Chromosome 7"/>
</dbReference>
<organism evidence="1 2">
    <name type="scientific">Zea mays</name>
    <name type="common">Maize</name>
    <dbReference type="NCBI Taxonomy" id="4577"/>
    <lineage>
        <taxon>Eukaryota</taxon>
        <taxon>Viridiplantae</taxon>
        <taxon>Streptophyta</taxon>
        <taxon>Embryophyta</taxon>
        <taxon>Tracheophyta</taxon>
        <taxon>Spermatophyta</taxon>
        <taxon>Magnoliopsida</taxon>
        <taxon>Liliopsida</taxon>
        <taxon>Poales</taxon>
        <taxon>Poaceae</taxon>
        <taxon>PACMAD clade</taxon>
        <taxon>Panicoideae</taxon>
        <taxon>Andropogonodae</taxon>
        <taxon>Andropogoneae</taxon>
        <taxon>Tripsacinae</taxon>
        <taxon>Zea</taxon>
    </lineage>
</organism>
<dbReference type="Gramene" id="Zm00001eb307870_T001">
    <property type="protein sequence ID" value="Zm00001eb307870_P001"/>
    <property type="gene ID" value="Zm00001eb307870"/>
</dbReference>
<name>A0A804UDB0_MAIZE</name>
<dbReference type="SUPFAM" id="SSF103612">
    <property type="entry name" value="SBT domain"/>
    <property type="match status" value="1"/>
</dbReference>
<dbReference type="InParanoid" id="A0A804UDB0"/>
<reference evidence="1" key="2">
    <citation type="submission" date="2019-07" db="EMBL/GenBank/DDBJ databases">
        <authorList>
            <person name="Seetharam A."/>
            <person name="Woodhouse M."/>
            <person name="Cannon E."/>
        </authorList>
    </citation>
    <scope>NUCLEOTIDE SEQUENCE [LARGE SCALE GENOMIC DNA]</scope>
    <source>
        <strain evidence="1">cv. B73</strain>
    </source>
</reference>
<evidence type="ECO:0000313" key="1">
    <source>
        <dbReference type="EnsemblPlants" id="Zm00001eb307870_P001"/>
    </source>
</evidence>
<reference evidence="2" key="1">
    <citation type="submission" date="2015-12" db="EMBL/GenBank/DDBJ databases">
        <title>Update maize B73 reference genome by single molecule sequencing technologies.</title>
        <authorList>
            <consortium name="Maize Genome Sequencing Project"/>
            <person name="Ware D."/>
        </authorList>
    </citation>
    <scope>NUCLEOTIDE SEQUENCE [LARGE SCALE GENOMIC DNA]</scope>
    <source>
        <strain evidence="2">cv. B73</strain>
    </source>
</reference>
<reference evidence="1" key="3">
    <citation type="submission" date="2021-05" db="UniProtKB">
        <authorList>
            <consortium name="EnsemblPlants"/>
        </authorList>
    </citation>
    <scope>IDENTIFICATION</scope>
    <source>
        <strain evidence="1">cv. B73</strain>
    </source>
</reference>
<accession>A0A804UDB0</accession>
<keyword evidence="2" id="KW-1185">Reference proteome</keyword>
<evidence type="ECO:0000313" key="2">
    <source>
        <dbReference type="Proteomes" id="UP000007305"/>
    </source>
</evidence>
<dbReference type="AlphaFoldDB" id="A0A804UDB0"/>
<dbReference type="InterPro" id="IPR036893">
    <property type="entry name" value="SBP_sf"/>
</dbReference>
<dbReference type="GO" id="GO:0003677">
    <property type="term" value="F:DNA binding"/>
    <property type="evidence" value="ECO:0007669"/>
    <property type="project" value="InterPro"/>
</dbReference>
<protein>
    <submittedName>
        <fullName evidence="1">Uncharacterized protein</fullName>
    </submittedName>
</protein>
<dbReference type="GO" id="GO:0005634">
    <property type="term" value="C:nucleus"/>
    <property type="evidence" value="ECO:0007669"/>
    <property type="project" value="InterPro"/>
</dbReference>
<dbReference type="EnsemblPlants" id="Zm00001eb307870_T001">
    <property type="protein sequence ID" value="Zm00001eb307870_P001"/>
    <property type="gene ID" value="Zm00001eb307870"/>
</dbReference>
<sequence>MMAAWGGVSDLARAEAGDHGRASVDRPTVTPGTLERVRIPQSHGLHQRFCQQCSRFLDHLIISMVCWHWKNFCAGAVIKKVNFDRTISHKCISNFMVKCLLPNSLDKLG</sequence>